<reference evidence="1" key="1">
    <citation type="submission" date="2022-10" db="EMBL/GenBank/DDBJ databases">
        <title>Luteolibacter sp. GHJ8, whole genome shotgun sequencing project.</title>
        <authorList>
            <person name="Zhao G."/>
            <person name="Shen L."/>
        </authorList>
    </citation>
    <scope>NUCLEOTIDE SEQUENCE</scope>
    <source>
        <strain evidence="1">GHJ8</strain>
    </source>
</reference>
<proteinExistence type="predicted"/>
<organism evidence="1 2">
    <name type="scientific">Luteolibacter rhizosphaerae</name>
    <dbReference type="NCBI Taxonomy" id="2989719"/>
    <lineage>
        <taxon>Bacteria</taxon>
        <taxon>Pseudomonadati</taxon>
        <taxon>Verrucomicrobiota</taxon>
        <taxon>Verrucomicrobiia</taxon>
        <taxon>Verrucomicrobiales</taxon>
        <taxon>Verrucomicrobiaceae</taxon>
        <taxon>Luteolibacter</taxon>
    </lineage>
</organism>
<protein>
    <recommendedName>
        <fullName evidence="3">DUF302 domain-containing protein</fullName>
    </recommendedName>
</protein>
<dbReference type="RefSeq" id="WP_264512320.1">
    <property type="nucleotide sequence ID" value="NZ_JAPDDR010000003.1"/>
</dbReference>
<evidence type="ECO:0000313" key="2">
    <source>
        <dbReference type="Proteomes" id="UP001165653"/>
    </source>
</evidence>
<evidence type="ECO:0000313" key="1">
    <source>
        <dbReference type="EMBL" id="MCW1913153.1"/>
    </source>
</evidence>
<evidence type="ECO:0008006" key="3">
    <source>
        <dbReference type="Google" id="ProtNLM"/>
    </source>
</evidence>
<gene>
    <name evidence="1" type="ORF">OJ996_06195</name>
</gene>
<dbReference type="Proteomes" id="UP001165653">
    <property type="component" value="Unassembled WGS sequence"/>
</dbReference>
<comment type="caution">
    <text evidence="1">The sequence shown here is derived from an EMBL/GenBank/DDBJ whole genome shotgun (WGS) entry which is preliminary data.</text>
</comment>
<dbReference type="EMBL" id="JAPDDR010000003">
    <property type="protein sequence ID" value="MCW1913153.1"/>
    <property type="molecule type" value="Genomic_DNA"/>
</dbReference>
<accession>A0ABT3FZY8</accession>
<keyword evidence="2" id="KW-1185">Reference proteome</keyword>
<sequence>MLRKLPLVVALVVMTVILLLLSREDVGDMGPVAEEREAVTSPVFLPENMAGTEGMAVEPAEPVVAIEETEAPTRQKVFRLVLDGDRCALEAMEEVSGHFGRERQQEWMPGMLCCRLISDAGEVLDERTIPAPDRMCVVLDPNVPNAASTVVRMTPEGPSVFQVRFPETGAAARLEVSRISTIQRPADQSTAIGSLLASIPIPR</sequence>
<name>A0ABT3FZY8_9BACT</name>